<keyword evidence="2" id="KW-0808">Transferase</keyword>
<dbReference type="InterPro" id="IPR007053">
    <property type="entry name" value="LRAT_dom"/>
</dbReference>
<dbReference type="PROSITE" id="PS51934">
    <property type="entry name" value="LRAT"/>
    <property type="match status" value="1"/>
</dbReference>
<name>A0A9L0J612_EQUAS</name>
<evidence type="ECO:0000256" key="1">
    <source>
        <dbReference type="ARBA" id="ARBA00007824"/>
    </source>
</evidence>
<proteinExistence type="inferred from homology"/>
<accession>A0A9L0J612</accession>
<dbReference type="Pfam" id="PF04970">
    <property type="entry name" value="LRAT"/>
    <property type="match status" value="1"/>
</dbReference>
<dbReference type="PANTHER" id="PTHR13943:SF33">
    <property type="entry name" value="PHOSPHOLIPASE A AND ACYLTRANSFERASE 2"/>
    <property type="match status" value="1"/>
</dbReference>
<dbReference type="PANTHER" id="PTHR13943">
    <property type="entry name" value="HRAS-LIKE SUPPRESSOR - RELATED"/>
    <property type="match status" value="1"/>
</dbReference>
<dbReference type="AlphaFoldDB" id="A0A9L0J612"/>
<dbReference type="KEGG" id="eai:106827943"/>
<dbReference type="GeneTree" id="ENSGT00940000154853"/>
<dbReference type="InterPro" id="IPR051496">
    <property type="entry name" value="H-rev107_PLA/AT"/>
</dbReference>
<dbReference type="GeneID" id="106827943"/>
<evidence type="ECO:0000256" key="5">
    <source>
        <dbReference type="SAM" id="Phobius"/>
    </source>
</evidence>
<protein>
    <submittedName>
        <fullName evidence="7">Phospholipase A and acyltransferase 2</fullName>
    </submittedName>
</protein>
<dbReference type="GO" id="GO:0004623">
    <property type="term" value="F:phospholipase A2 activity"/>
    <property type="evidence" value="ECO:0007669"/>
    <property type="project" value="TreeGrafter"/>
</dbReference>
<evidence type="ECO:0000256" key="2">
    <source>
        <dbReference type="ARBA" id="ARBA00022679"/>
    </source>
</evidence>
<dbReference type="CTD" id="54979"/>
<evidence type="ECO:0000256" key="4">
    <source>
        <dbReference type="ARBA" id="ARBA00023098"/>
    </source>
</evidence>
<dbReference type="GO" id="GO:0070292">
    <property type="term" value="P:N-acylphosphatidylethanolamine metabolic process"/>
    <property type="evidence" value="ECO:0007669"/>
    <property type="project" value="TreeGrafter"/>
</dbReference>
<dbReference type="RefSeq" id="XP_044606091.1">
    <property type="nucleotide sequence ID" value="XM_044750156.2"/>
</dbReference>
<evidence type="ECO:0000313" key="7">
    <source>
        <dbReference type="Ensembl" id="ENSEASP00005045457.1"/>
    </source>
</evidence>
<dbReference type="GO" id="GO:0005737">
    <property type="term" value="C:cytoplasm"/>
    <property type="evidence" value="ECO:0007669"/>
    <property type="project" value="TreeGrafter"/>
</dbReference>
<dbReference type="GO" id="GO:0008970">
    <property type="term" value="F:phospholipase A1 activity"/>
    <property type="evidence" value="ECO:0007669"/>
    <property type="project" value="TreeGrafter"/>
</dbReference>
<comment type="similarity">
    <text evidence="1">Belongs to the H-rev107 family.</text>
</comment>
<evidence type="ECO:0000313" key="8">
    <source>
        <dbReference type="Proteomes" id="UP000694387"/>
    </source>
</evidence>
<keyword evidence="8" id="KW-1185">Reference proteome</keyword>
<dbReference type="RefSeq" id="XP_044606092.1">
    <property type="nucleotide sequence ID" value="XM_044750157.2"/>
</dbReference>
<feature type="domain" description="LRAT" evidence="6">
    <location>
        <begin position="45"/>
        <end position="161"/>
    </location>
</feature>
<gene>
    <name evidence="7" type="primary">PLAAT2</name>
</gene>
<sequence>MATHRRSLDTRMAPGRIFGKFPNLPEIQSSRLSSGTKPRLRLGDLIEISRFGYKHWAIYVGGGYVVHLALADDIAGAAASSIMCTLTEKAIVKKEPLCVVAGRDKYQVNNKHDDKYRPLPSNKIVQRAEELVGQVWPYSLTSENCEHFVNELRYEISRSDQVTDMVTAVGVTAGILVVGLAAAGLIRILRTRSKREKQ</sequence>
<organism evidence="7 8">
    <name type="scientific">Equus asinus</name>
    <name type="common">Donkey</name>
    <name type="synonym">Equus africanus asinus</name>
    <dbReference type="NCBI Taxonomy" id="9793"/>
    <lineage>
        <taxon>Eukaryota</taxon>
        <taxon>Metazoa</taxon>
        <taxon>Chordata</taxon>
        <taxon>Craniata</taxon>
        <taxon>Vertebrata</taxon>
        <taxon>Euteleostomi</taxon>
        <taxon>Mammalia</taxon>
        <taxon>Eutheria</taxon>
        <taxon>Laurasiatheria</taxon>
        <taxon>Perissodactyla</taxon>
        <taxon>Equidae</taxon>
        <taxon>Equus</taxon>
    </lineage>
</organism>
<dbReference type="Gene3D" id="3.90.1720.10">
    <property type="entry name" value="endopeptidase domain like (from Nostoc punctiforme)"/>
    <property type="match status" value="1"/>
</dbReference>
<keyword evidence="3" id="KW-0378">Hydrolase</keyword>
<evidence type="ECO:0000259" key="6">
    <source>
        <dbReference type="PROSITE" id="PS51934"/>
    </source>
</evidence>
<keyword evidence="5" id="KW-0472">Membrane</keyword>
<reference evidence="7" key="2">
    <citation type="submission" date="2025-08" db="UniProtKB">
        <authorList>
            <consortium name="Ensembl"/>
        </authorList>
    </citation>
    <scope>IDENTIFICATION</scope>
</reference>
<reference evidence="7" key="3">
    <citation type="submission" date="2025-09" db="UniProtKB">
        <authorList>
            <consortium name="Ensembl"/>
        </authorList>
    </citation>
    <scope>IDENTIFICATION</scope>
</reference>
<dbReference type="Proteomes" id="UP000694387">
    <property type="component" value="Chromosome 17"/>
</dbReference>
<dbReference type="Ensembl" id="ENSEAST00005052226.1">
    <property type="protein sequence ID" value="ENSEASP00005045457.1"/>
    <property type="gene ID" value="ENSEASG00005038782.1"/>
</dbReference>
<keyword evidence="5" id="KW-1133">Transmembrane helix</keyword>
<evidence type="ECO:0000256" key="3">
    <source>
        <dbReference type="ARBA" id="ARBA00022801"/>
    </source>
</evidence>
<keyword evidence="4" id="KW-0443">Lipid metabolism</keyword>
<feature type="transmembrane region" description="Helical" evidence="5">
    <location>
        <begin position="165"/>
        <end position="189"/>
    </location>
</feature>
<keyword evidence="5" id="KW-0812">Transmembrane</keyword>
<dbReference type="GO" id="GO:0016410">
    <property type="term" value="F:N-acyltransferase activity"/>
    <property type="evidence" value="ECO:0007669"/>
    <property type="project" value="TreeGrafter"/>
</dbReference>
<reference evidence="7 8" key="1">
    <citation type="journal article" date="2020" name="Nat. Commun.">
        <title>Donkey genomes provide new insights into domestication and selection for coat color.</title>
        <authorList>
            <person name="Wang"/>
            <person name="C."/>
            <person name="Li"/>
            <person name="H."/>
            <person name="Guo"/>
            <person name="Y."/>
            <person name="Huang"/>
            <person name="J."/>
            <person name="Sun"/>
            <person name="Y."/>
            <person name="Min"/>
            <person name="J."/>
            <person name="Wang"/>
            <person name="J."/>
            <person name="Fang"/>
            <person name="X."/>
            <person name="Zhao"/>
            <person name="Z."/>
            <person name="Wang"/>
            <person name="S."/>
            <person name="Zhang"/>
            <person name="Y."/>
            <person name="Liu"/>
            <person name="Q."/>
            <person name="Jiang"/>
            <person name="Q."/>
            <person name="Wang"/>
            <person name="X."/>
            <person name="Guo"/>
            <person name="Y."/>
            <person name="Yang"/>
            <person name="C."/>
            <person name="Wang"/>
            <person name="Y."/>
            <person name="Tian"/>
            <person name="F."/>
            <person name="Zhuang"/>
            <person name="G."/>
            <person name="Fan"/>
            <person name="Y."/>
            <person name="Gao"/>
            <person name="Q."/>
            <person name="Li"/>
            <person name="Y."/>
            <person name="Ju"/>
            <person name="Z."/>
            <person name="Li"/>
            <person name="J."/>
            <person name="Li"/>
            <person name="R."/>
            <person name="Hou"/>
            <person name="M."/>
            <person name="Yang"/>
            <person name="G."/>
            <person name="Liu"/>
            <person name="G."/>
            <person name="Liu"/>
            <person name="W."/>
            <person name="Guo"/>
            <person name="J."/>
            <person name="Pan"/>
            <person name="S."/>
            <person name="Fan"/>
            <person name="G."/>
            <person name="Zhang"/>
            <person name="W."/>
            <person name="Zhang"/>
            <person name="R."/>
            <person name="Yu"/>
            <person name="J."/>
            <person name="Zhang"/>
            <person name="X."/>
            <person name="Yin"/>
            <person name="Q."/>
            <person name="Ji"/>
            <person name="C."/>
            <person name="Jin"/>
            <person name="Y."/>
            <person name="Yue"/>
            <person name="G."/>
            <person name="Liu"/>
            <person name="M."/>
            <person name="Xu"/>
            <person name="J."/>
            <person name="Liu"/>
            <person name="S."/>
            <person name="Jordana"/>
            <person name="J."/>
            <person name="Noce"/>
            <person name="A."/>
            <person name="Amills"/>
            <person name="M."/>
            <person name="Wu"/>
            <person name="D.D."/>
            <person name="Li"/>
            <person name="S."/>
            <person name="Zhou"/>
            <person name="X. and Zhong"/>
            <person name="J."/>
        </authorList>
    </citation>
    <scope>NUCLEOTIDE SEQUENCE [LARGE SCALE GENOMIC DNA]</scope>
</reference>